<reference evidence="2 4" key="1">
    <citation type="submission" date="2016-10" db="EMBL/GenBank/DDBJ databases">
        <title>Draft genome sequences of four alkaliphilic bacteria belonging to the Anaerobacillus genus.</title>
        <authorList>
            <person name="Bassil N.M."/>
            <person name="Lloyd J.R."/>
        </authorList>
    </citation>
    <scope>NUCLEOTIDE SEQUENCE [LARGE SCALE GENOMIC DNA]</scope>
    <source>
        <strain evidence="2 4">NB2006</strain>
    </source>
</reference>
<evidence type="ECO:0000256" key="1">
    <source>
        <dbReference type="SAM" id="Phobius"/>
    </source>
</evidence>
<evidence type="ECO:0000313" key="4">
    <source>
        <dbReference type="Proteomes" id="UP000180175"/>
    </source>
</evidence>
<keyword evidence="4" id="KW-1185">Reference proteome</keyword>
<reference evidence="3 4" key="3">
    <citation type="journal article" date="2019" name="Int. J. Syst. Evol. Microbiol.">
        <title>Anaerobacillus isosaccharinicus sp. nov., an alkaliphilic bacterium which degrades isosaccharinic acid.</title>
        <authorList>
            <person name="Bassil N.M."/>
            <person name="Lloyd J.R."/>
        </authorList>
    </citation>
    <scope>NUCLEOTIDE SEQUENCE [LARGE SCALE GENOMIC DNA]</scope>
    <source>
        <strain evidence="3 4">NB2006</strain>
    </source>
</reference>
<keyword evidence="1" id="KW-1133">Transmembrane helix</keyword>
<evidence type="ECO:0000313" key="3">
    <source>
        <dbReference type="EMBL" id="QOY36609.1"/>
    </source>
</evidence>
<dbReference type="AlphaFoldDB" id="A0A1S2MEA2"/>
<feature type="transmembrane region" description="Helical" evidence="1">
    <location>
        <begin position="52"/>
        <end position="73"/>
    </location>
</feature>
<dbReference type="KEGG" id="aia:AWH56_002725"/>
<keyword evidence="1" id="KW-0812">Transmembrane</keyword>
<sequence>MDFRSIEDVKHANLRKIAKEEQRKLPVFSFFYLIIVSLVVMELYWRHHESPLIVYTFIAFLLFFFSITIPLIIKLIKLKISKLFTTGIVLILTIATYYTSTLFL</sequence>
<gene>
    <name evidence="3" type="ORF">AWH56_002725</name>
    <name evidence="2" type="ORF">AWH56_04725</name>
</gene>
<feature type="transmembrane region" description="Helical" evidence="1">
    <location>
        <begin position="80"/>
        <end position="98"/>
    </location>
</feature>
<evidence type="ECO:0000313" key="2">
    <source>
        <dbReference type="EMBL" id="OIJ22753.1"/>
    </source>
</evidence>
<name>A0A1S2MEA2_9BACI</name>
<feature type="transmembrane region" description="Helical" evidence="1">
    <location>
        <begin position="25"/>
        <end position="46"/>
    </location>
</feature>
<dbReference type="EMBL" id="CP063356">
    <property type="protein sequence ID" value="QOY36609.1"/>
    <property type="molecule type" value="Genomic_DNA"/>
</dbReference>
<proteinExistence type="predicted"/>
<dbReference type="EMBL" id="LQXD01000030">
    <property type="protein sequence ID" value="OIJ22753.1"/>
    <property type="molecule type" value="Genomic_DNA"/>
</dbReference>
<reference evidence="3 4" key="2">
    <citation type="journal article" date="2017" name="Genome Announc.">
        <title>Draft Genome Sequences of Four Alkaliphilic Bacteria Belonging to the Anaerobacillus Genus.</title>
        <authorList>
            <person name="Bassil N.M."/>
            <person name="Lloyd J.R."/>
        </authorList>
    </citation>
    <scope>NUCLEOTIDE SEQUENCE [LARGE SCALE GENOMIC DNA]</scope>
    <source>
        <strain evidence="3 4">NB2006</strain>
    </source>
</reference>
<reference evidence="3" key="4">
    <citation type="submission" date="2020-10" db="EMBL/GenBank/DDBJ databases">
        <authorList>
            <person name="Bassil N.M."/>
            <person name="Lloyd J.R."/>
        </authorList>
    </citation>
    <scope>NUCLEOTIDE SEQUENCE</scope>
    <source>
        <strain evidence="3">NB2006</strain>
    </source>
</reference>
<organism evidence="2 4">
    <name type="scientific">Anaerobacillus isosaccharinicus</name>
    <dbReference type="NCBI Taxonomy" id="1532552"/>
    <lineage>
        <taxon>Bacteria</taxon>
        <taxon>Bacillati</taxon>
        <taxon>Bacillota</taxon>
        <taxon>Bacilli</taxon>
        <taxon>Bacillales</taxon>
        <taxon>Bacillaceae</taxon>
        <taxon>Anaerobacillus</taxon>
    </lineage>
</organism>
<keyword evidence="1" id="KW-0472">Membrane</keyword>
<protein>
    <submittedName>
        <fullName evidence="2">Uncharacterized protein</fullName>
    </submittedName>
</protein>
<accession>A0A1S2MEA2</accession>
<dbReference type="Proteomes" id="UP000180175">
    <property type="component" value="Chromosome"/>
</dbReference>
<dbReference type="RefSeq" id="WP_071316029.1">
    <property type="nucleotide sequence ID" value="NZ_CP063356.2"/>
</dbReference>